<dbReference type="RefSeq" id="WP_338193208.1">
    <property type="nucleotide sequence ID" value="NZ_AP027268.1"/>
</dbReference>
<dbReference type="Proteomes" id="UP001330184">
    <property type="component" value="Chromosome"/>
</dbReference>
<dbReference type="AlphaFoldDB" id="A0AA48HR35"/>
<sequence length="167" mass="18838">MEANFGVNGQIADLILSNEAATALKVSEITLNITRFSAIDEQGNEHFIMDFPGQNPVDLKGMASGNFIRSKSVVSLPEGKYIALRFYMAGWGNRFVYEDGMAESANTFERLDFEIENGLTIEKNKAPEVKLWFNFAPYQWKRHFKPLSDLFMGSKSQKPRLTNGVCN</sequence>
<evidence type="ECO:0000313" key="1">
    <source>
        <dbReference type="EMBL" id="BDW92846.1"/>
    </source>
</evidence>
<name>A0AA48HR35_9FLAO</name>
<evidence type="ECO:0000313" key="2">
    <source>
        <dbReference type="Proteomes" id="UP001330184"/>
    </source>
</evidence>
<reference evidence="1 2" key="1">
    <citation type="submission" date="2023-01" db="EMBL/GenBank/DDBJ databases">
        <title>Complete genome sequence of Muricauda aquimarina strain IFOP_LL357.</title>
        <authorList>
            <person name="Gajardo G."/>
            <person name="Ueki S."/>
            <person name="Maruyama F."/>
        </authorList>
    </citation>
    <scope>NUCLEOTIDE SEQUENCE [LARGE SCALE GENOMIC DNA]</scope>
    <source>
        <strain evidence="1 2">IFOP_LL357</strain>
    </source>
</reference>
<gene>
    <name evidence="1" type="ORF">MACH07_16780</name>
</gene>
<dbReference type="EMBL" id="AP027268">
    <property type="protein sequence ID" value="BDW92846.1"/>
    <property type="molecule type" value="Genomic_DNA"/>
</dbReference>
<protein>
    <submittedName>
        <fullName evidence="1">Uncharacterized protein</fullName>
    </submittedName>
</protein>
<proteinExistence type="predicted"/>
<keyword evidence="2" id="KW-1185">Reference proteome</keyword>
<accession>A0AA48HR35</accession>
<organism evidence="1 2">
    <name type="scientific">Flagellimonas marinaquae</name>
    <dbReference type="NCBI Taxonomy" id="254955"/>
    <lineage>
        <taxon>Bacteria</taxon>
        <taxon>Pseudomonadati</taxon>
        <taxon>Bacteroidota</taxon>
        <taxon>Flavobacteriia</taxon>
        <taxon>Flavobacteriales</taxon>
        <taxon>Flavobacteriaceae</taxon>
        <taxon>Flagellimonas</taxon>
    </lineage>
</organism>